<organism evidence="1 2">
    <name type="scientific">Dreissena polymorpha</name>
    <name type="common">Zebra mussel</name>
    <name type="synonym">Mytilus polymorpha</name>
    <dbReference type="NCBI Taxonomy" id="45954"/>
    <lineage>
        <taxon>Eukaryota</taxon>
        <taxon>Metazoa</taxon>
        <taxon>Spiralia</taxon>
        <taxon>Lophotrochozoa</taxon>
        <taxon>Mollusca</taxon>
        <taxon>Bivalvia</taxon>
        <taxon>Autobranchia</taxon>
        <taxon>Heteroconchia</taxon>
        <taxon>Euheterodonta</taxon>
        <taxon>Imparidentia</taxon>
        <taxon>Neoheterodontei</taxon>
        <taxon>Myida</taxon>
        <taxon>Dreissenoidea</taxon>
        <taxon>Dreissenidae</taxon>
        <taxon>Dreissena</taxon>
    </lineage>
</organism>
<dbReference type="Proteomes" id="UP000828390">
    <property type="component" value="Unassembled WGS sequence"/>
</dbReference>
<protein>
    <submittedName>
        <fullName evidence="1">Uncharacterized protein</fullName>
    </submittedName>
</protein>
<dbReference type="EMBL" id="JAIWYP010000001">
    <property type="protein sequence ID" value="KAH3894837.1"/>
    <property type="molecule type" value="Genomic_DNA"/>
</dbReference>
<reference evidence="1" key="1">
    <citation type="journal article" date="2019" name="bioRxiv">
        <title>The Genome of the Zebra Mussel, Dreissena polymorpha: A Resource for Invasive Species Research.</title>
        <authorList>
            <person name="McCartney M.A."/>
            <person name="Auch B."/>
            <person name="Kono T."/>
            <person name="Mallez S."/>
            <person name="Zhang Y."/>
            <person name="Obille A."/>
            <person name="Becker A."/>
            <person name="Abrahante J.E."/>
            <person name="Garbe J."/>
            <person name="Badalamenti J.P."/>
            <person name="Herman A."/>
            <person name="Mangelson H."/>
            <person name="Liachko I."/>
            <person name="Sullivan S."/>
            <person name="Sone E.D."/>
            <person name="Koren S."/>
            <person name="Silverstein K.A.T."/>
            <person name="Beckman K.B."/>
            <person name="Gohl D.M."/>
        </authorList>
    </citation>
    <scope>NUCLEOTIDE SEQUENCE</scope>
    <source>
        <strain evidence="1">Duluth1</strain>
        <tissue evidence="1">Whole animal</tissue>
    </source>
</reference>
<keyword evidence="2" id="KW-1185">Reference proteome</keyword>
<evidence type="ECO:0000313" key="2">
    <source>
        <dbReference type="Proteomes" id="UP000828390"/>
    </source>
</evidence>
<comment type="caution">
    <text evidence="1">The sequence shown here is derived from an EMBL/GenBank/DDBJ whole genome shotgun (WGS) entry which is preliminary data.</text>
</comment>
<proteinExistence type="predicted"/>
<reference evidence="1" key="2">
    <citation type="submission" date="2020-11" db="EMBL/GenBank/DDBJ databases">
        <authorList>
            <person name="McCartney M.A."/>
            <person name="Auch B."/>
            <person name="Kono T."/>
            <person name="Mallez S."/>
            <person name="Becker A."/>
            <person name="Gohl D.M."/>
            <person name="Silverstein K.A.T."/>
            <person name="Koren S."/>
            <person name="Bechman K.B."/>
            <person name="Herman A."/>
            <person name="Abrahante J.E."/>
            <person name="Garbe J."/>
        </authorList>
    </citation>
    <scope>NUCLEOTIDE SEQUENCE</scope>
    <source>
        <strain evidence="1">Duluth1</strain>
        <tissue evidence="1">Whole animal</tissue>
    </source>
</reference>
<sequence>MWVTDPWEICKCYLAPDGYIGVSVVQESDFNGMMSFILNCTHHDRCLSSSLSPKPPDPQCPLKKITFTA</sequence>
<name>A0A9D4NKB4_DREPO</name>
<gene>
    <name evidence="1" type="ORF">DPMN_018996</name>
</gene>
<dbReference type="AlphaFoldDB" id="A0A9D4NKB4"/>
<evidence type="ECO:0000313" key="1">
    <source>
        <dbReference type="EMBL" id="KAH3894837.1"/>
    </source>
</evidence>
<accession>A0A9D4NKB4</accession>